<evidence type="ECO:0000256" key="1">
    <source>
        <dbReference type="ARBA" id="ARBA00001947"/>
    </source>
</evidence>
<organism evidence="14 15">
    <name type="scientific">Pseudodesulfovibrio karagichevae</name>
    <dbReference type="NCBI Taxonomy" id="3239305"/>
    <lineage>
        <taxon>Bacteria</taxon>
        <taxon>Pseudomonadati</taxon>
        <taxon>Thermodesulfobacteriota</taxon>
        <taxon>Desulfovibrionia</taxon>
        <taxon>Desulfovibrionales</taxon>
        <taxon>Desulfovibrionaceae</taxon>
    </lineage>
</organism>
<keyword evidence="6 12" id="KW-0479">Metal-binding</keyword>
<evidence type="ECO:0000313" key="14">
    <source>
        <dbReference type="EMBL" id="MEZ7198852.1"/>
    </source>
</evidence>
<evidence type="ECO:0000256" key="8">
    <source>
        <dbReference type="ARBA" id="ARBA00022833"/>
    </source>
</evidence>
<gene>
    <name evidence="14" type="ORF">AB6M95_19070</name>
</gene>
<comment type="function">
    <text evidence="2 12">This enzyme scavenges exogenous and endogenous cytidine and 2'-deoxycytidine for UMP synthesis.</text>
</comment>
<evidence type="ECO:0000256" key="9">
    <source>
        <dbReference type="ARBA" id="ARBA00032005"/>
    </source>
</evidence>
<keyword evidence="15" id="KW-1185">Reference proteome</keyword>
<comment type="catalytic activity">
    <reaction evidence="10 12">
        <text>2'-deoxycytidine + H2O + H(+) = 2'-deoxyuridine + NH4(+)</text>
        <dbReference type="Rhea" id="RHEA:13433"/>
        <dbReference type="ChEBI" id="CHEBI:15377"/>
        <dbReference type="ChEBI" id="CHEBI:15378"/>
        <dbReference type="ChEBI" id="CHEBI:15698"/>
        <dbReference type="ChEBI" id="CHEBI:16450"/>
        <dbReference type="ChEBI" id="CHEBI:28938"/>
        <dbReference type="EC" id="3.5.4.5"/>
    </reaction>
</comment>
<dbReference type="PANTHER" id="PTHR11644:SF2">
    <property type="entry name" value="CYTIDINE DEAMINASE"/>
    <property type="match status" value="1"/>
</dbReference>
<evidence type="ECO:0000313" key="15">
    <source>
        <dbReference type="Proteomes" id="UP001568698"/>
    </source>
</evidence>
<evidence type="ECO:0000256" key="2">
    <source>
        <dbReference type="ARBA" id="ARBA00003949"/>
    </source>
</evidence>
<dbReference type="InterPro" id="IPR016193">
    <property type="entry name" value="Cytidine_deaminase-like"/>
</dbReference>
<dbReference type="InterPro" id="IPR050202">
    <property type="entry name" value="Cyt/Deoxycyt_deaminase"/>
</dbReference>
<dbReference type="CDD" id="cd01283">
    <property type="entry name" value="cytidine_deaminase"/>
    <property type="match status" value="1"/>
</dbReference>
<dbReference type="PROSITE" id="PS51747">
    <property type="entry name" value="CYT_DCMP_DEAMINASES_2"/>
    <property type="match status" value="1"/>
</dbReference>
<dbReference type="GO" id="GO:0004126">
    <property type="term" value="F:cytidine deaminase activity"/>
    <property type="evidence" value="ECO:0007669"/>
    <property type="project" value="UniProtKB-EC"/>
</dbReference>
<keyword evidence="7 12" id="KW-0378">Hydrolase</keyword>
<dbReference type="EC" id="3.5.4.5" evidence="4 12"/>
<dbReference type="SUPFAM" id="SSF53927">
    <property type="entry name" value="Cytidine deaminase-like"/>
    <property type="match status" value="1"/>
</dbReference>
<evidence type="ECO:0000256" key="4">
    <source>
        <dbReference type="ARBA" id="ARBA00012783"/>
    </source>
</evidence>
<comment type="similarity">
    <text evidence="3 12">Belongs to the cytidine and deoxycytidylate deaminase family.</text>
</comment>
<dbReference type="NCBIfam" id="NF004064">
    <property type="entry name" value="PRK05578.1"/>
    <property type="match status" value="1"/>
</dbReference>
<evidence type="ECO:0000256" key="12">
    <source>
        <dbReference type="RuleBase" id="RU364006"/>
    </source>
</evidence>
<feature type="domain" description="CMP/dCMP-type deaminase" evidence="13">
    <location>
        <begin position="5"/>
        <end position="132"/>
    </location>
</feature>
<dbReference type="Gene3D" id="3.40.140.10">
    <property type="entry name" value="Cytidine Deaminase, domain 2"/>
    <property type="match status" value="1"/>
</dbReference>
<accession>A0ABV4KAM6</accession>
<name>A0ABV4KAM6_9BACT</name>
<evidence type="ECO:0000256" key="10">
    <source>
        <dbReference type="ARBA" id="ARBA00049252"/>
    </source>
</evidence>
<comment type="catalytic activity">
    <reaction evidence="11 12">
        <text>cytidine + H2O + H(+) = uridine + NH4(+)</text>
        <dbReference type="Rhea" id="RHEA:16069"/>
        <dbReference type="ChEBI" id="CHEBI:15377"/>
        <dbReference type="ChEBI" id="CHEBI:15378"/>
        <dbReference type="ChEBI" id="CHEBI:16704"/>
        <dbReference type="ChEBI" id="CHEBI:17562"/>
        <dbReference type="ChEBI" id="CHEBI:28938"/>
        <dbReference type="EC" id="3.5.4.5"/>
    </reaction>
</comment>
<dbReference type="Proteomes" id="UP001568698">
    <property type="component" value="Unassembled WGS sequence"/>
</dbReference>
<evidence type="ECO:0000256" key="6">
    <source>
        <dbReference type="ARBA" id="ARBA00022723"/>
    </source>
</evidence>
<dbReference type="RefSeq" id="WP_371388329.1">
    <property type="nucleotide sequence ID" value="NZ_JBGLYH010000103.1"/>
</dbReference>
<dbReference type="NCBIfam" id="TIGR01354">
    <property type="entry name" value="cyt_deam_tetra"/>
    <property type="match status" value="1"/>
</dbReference>
<dbReference type="InterPro" id="IPR016192">
    <property type="entry name" value="APOBEC/CMP_deaminase_Zn-bd"/>
</dbReference>
<dbReference type="PANTHER" id="PTHR11644">
    <property type="entry name" value="CYTIDINE DEAMINASE"/>
    <property type="match status" value="1"/>
</dbReference>
<dbReference type="EMBL" id="JBGLYH010000103">
    <property type="protein sequence ID" value="MEZ7198852.1"/>
    <property type="molecule type" value="Genomic_DNA"/>
</dbReference>
<dbReference type="InterPro" id="IPR006262">
    <property type="entry name" value="Cyt_deam_tetra"/>
</dbReference>
<evidence type="ECO:0000256" key="11">
    <source>
        <dbReference type="ARBA" id="ARBA00049558"/>
    </source>
</evidence>
<sequence length="137" mass="14466">MPDLPDIPELIRLAAAARDRAHAPYSKHPVGAALVTNAGEVYTGCNVENAAYPLGSCAEQSAISAMVLGGGKAIRELVVVGPGDAPCTPCGGCRQRIREFAGPDTRVHACNERDVLLTMTLDELLPESFGPENLNQR</sequence>
<evidence type="ECO:0000259" key="13">
    <source>
        <dbReference type="PROSITE" id="PS51747"/>
    </source>
</evidence>
<comment type="cofactor">
    <cofactor evidence="1 12">
        <name>Zn(2+)</name>
        <dbReference type="ChEBI" id="CHEBI:29105"/>
    </cofactor>
</comment>
<evidence type="ECO:0000256" key="5">
    <source>
        <dbReference type="ARBA" id="ARBA00018266"/>
    </source>
</evidence>
<protein>
    <recommendedName>
        <fullName evidence="5 12">Cytidine deaminase</fullName>
        <ecNumber evidence="4 12">3.5.4.5</ecNumber>
    </recommendedName>
    <alternativeName>
        <fullName evidence="9 12">Cytidine aminohydrolase</fullName>
    </alternativeName>
</protein>
<evidence type="ECO:0000256" key="7">
    <source>
        <dbReference type="ARBA" id="ARBA00022801"/>
    </source>
</evidence>
<keyword evidence="8 12" id="KW-0862">Zinc</keyword>
<dbReference type="InterPro" id="IPR002125">
    <property type="entry name" value="CMP_dCMP_dom"/>
</dbReference>
<proteinExistence type="inferred from homology"/>
<dbReference type="PROSITE" id="PS00903">
    <property type="entry name" value="CYT_DCMP_DEAMINASES_1"/>
    <property type="match status" value="1"/>
</dbReference>
<comment type="caution">
    <text evidence="14">The sequence shown here is derived from an EMBL/GenBank/DDBJ whole genome shotgun (WGS) entry which is preliminary data.</text>
</comment>
<evidence type="ECO:0000256" key="3">
    <source>
        <dbReference type="ARBA" id="ARBA00006576"/>
    </source>
</evidence>
<dbReference type="Pfam" id="PF00383">
    <property type="entry name" value="dCMP_cyt_deam_1"/>
    <property type="match status" value="1"/>
</dbReference>
<reference evidence="14 15" key="1">
    <citation type="submission" date="2024-08" db="EMBL/GenBank/DDBJ databases">
        <title>Sulfate-reducing bacteria isolated from formation water of the oil field in Kazakhstan and description of Pseudodesulfovibrio sp.</title>
        <authorList>
            <person name="Bidzhieva S.K."/>
            <person name="Tourova T.P."/>
            <person name="Grouzdev D.S."/>
            <person name="Beletsky A.V."/>
            <person name="Sokolova D.S."/>
            <person name="Samigullina S.R."/>
            <person name="Poltaraus A.B."/>
            <person name="Avtukh A.N."/>
            <person name="Tereshina V.M."/>
            <person name="Zhaparov N.S."/>
            <person name="Mardanov A.V."/>
            <person name="Nazina T.N."/>
        </authorList>
    </citation>
    <scope>NUCLEOTIDE SEQUENCE [LARGE SCALE GENOMIC DNA]</scope>
    <source>
        <strain evidence="14 15">9FUS</strain>
    </source>
</reference>